<dbReference type="Proteomes" id="UP000184196">
    <property type="component" value="Unassembled WGS sequence"/>
</dbReference>
<dbReference type="NCBIfam" id="NF009895">
    <property type="entry name" value="PRK13352.1"/>
    <property type="match status" value="1"/>
</dbReference>
<dbReference type="GO" id="GO:0046872">
    <property type="term" value="F:metal ion binding"/>
    <property type="evidence" value="ECO:0007669"/>
    <property type="project" value="UniProtKB-KW"/>
</dbReference>
<dbReference type="PANTHER" id="PTHR30557">
    <property type="entry name" value="THIAMINE BIOSYNTHESIS PROTEIN THIC"/>
    <property type="match status" value="1"/>
</dbReference>
<dbReference type="SFLD" id="SFLDF00407">
    <property type="entry name" value="phosphomethylpyrimidine_syntha"/>
    <property type="match status" value="1"/>
</dbReference>
<evidence type="ECO:0000256" key="9">
    <source>
        <dbReference type="NCBIfam" id="TIGR00190"/>
    </source>
</evidence>
<dbReference type="GO" id="GO:0005829">
    <property type="term" value="C:cytosol"/>
    <property type="evidence" value="ECO:0007669"/>
    <property type="project" value="TreeGrafter"/>
</dbReference>
<reference evidence="11" key="1">
    <citation type="submission" date="2016-11" db="EMBL/GenBank/DDBJ databases">
        <authorList>
            <person name="Varghese N."/>
            <person name="Submissions S."/>
        </authorList>
    </citation>
    <scope>NUCLEOTIDE SEQUENCE [LARGE SCALE GENOMIC DNA]</scope>
    <source>
        <strain evidence="11">DSM 11792</strain>
    </source>
</reference>
<dbReference type="EMBL" id="FQUW01000009">
    <property type="protein sequence ID" value="SHE80827.1"/>
    <property type="molecule type" value="Genomic_DNA"/>
</dbReference>
<comment type="cofactor">
    <cofactor evidence="1">
        <name>[4Fe-4S] cluster</name>
        <dbReference type="ChEBI" id="CHEBI:49883"/>
    </cofactor>
</comment>
<keyword evidence="6" id="KW-0408">Iron</keyword>
<keyword evidence="7" id="KW-0411">Iron-sulfur</keyword>
<evidence type="ECO:0000313" key="10">
    <source>
        <dbReference type="EMBL" id="SHE80827.1"/>
    </source>
</evidence>
<organism evidence="10 11">
    <name type="scientific">Desulfofundulus australicus DSM 11792</name>
    <dbReference type="NCBI Taxonomy" id="1121425"/>
    <lineage>
        <taxon>Bacteria</taxon>
        <taxon>Bacillati</taxon>
        <taxon>Bacillota</taxon>
        <taxon>Clostridia</taxon>
        <taxon>Eubacteriales</taxon>
        <taxon>Peptococcaceae</taxon>
        <taxon>Desulfofundulus</taxon>
    </lineage>
</organism>
<dbReference type="EC" id="4.1.99.17" evidence="9"/>
<dbReference type="PANTHER" id="PTHR30557:SF1">
    <property type="entry name" value="PHOSPHOMETHYLPYRIMIDINE SYNTHASE, CHLOROPLASTIC"/>
    <property type="match status" value="1"/>
</dbReference>
<dbReference type="NCBIfam" id="TIGR00190">
    <property type="entry name" value="thiC"/>
    <property type="match status" value="1"/>
</dbReference>
<dbReference type="GO" id="GO:0009228">
    <property type="term" value="P:thiamine biosynthetic process"/>
    <property type="evidence" value="ECO:0007669"/>
    <property type="project" value="UniProtKB-UniRule"/>
</dbReference>
<dbReference type="RefSeq" id="WP_073163429.1">
    <property type="nucleotide sequence ID" value="NZ_FQUW01000009.1"/>
</dbReference>
<dbReference type="Pfam" id="PF01964">
    <property type="entry name" value="ThiC_Rad_SAM"/>
    <property type="match status" value="1"/>
</dbReference>
<proteinExistence type="predicted"/>
<dbReference type="SFLD" id="SFLDS00113">
    <property type="entry name" value="Radical_SAM_Phosphomethylpyrim"/>
    <property type="match status" value="1"/>
</dbReference>
<protein>
    <recommendedName>
        <fullName evidence="9">Phosphomethylpyrimidine synthase</fullName>
        <ecNumber evidence="9">4.1.99.17</ecNumber>
    </recommendedName>
</protein>
<dbReference type="Gene3D" id="6.10.250.620">
    <property type="match status" value="1"/>
</dbReference>
<dbReference type="SFLD" id="SFLDG01114">
    <property type="entry name" value="phosphomethylpyrimidine_syntha"/>
    <property type="match status" value="1"/>
</dbReference>
<dbReference type="AlphaFoldDB" id="A0A1M4WI17"/>
<sequence>MPTQMARALAGEITPEMKRVAGREGVDPEFVRRGVAEGTIVIPRNRRRKNIDPVGIGTGLRVKVSASVGLAGPGDTIEGEVAKVRAAVEAGTDAVMDLSVYGDIDGARRAVLAATTTPVGTLPVYQALAEAREKYGAAVKMKVDEMFEVIERQAADGVDFLALHCATTLQTLRAAKKHRRVDYLVSHGGSHLMGWMIYNQRENPLYEHFDRLLEICRRYDVTLSLADGWRPGCLADSLDAAQVQELVVLGELVARARQQQVQVMVKGPGHVPLGHLKATVQLEKQLCHGAPYFVFGPVVTDIAPGYDHITAAIGGALAAWAGAEFLCYVTAAEHLGLPGVEQVREGVVAARIAAHAADVAREPRAAQWDLEMSRARKALDWDRQIELAIDPRRADALRRERSRGSHRACAMCGRYCAMQVVGEYLGKEQGVC</sequence>
<evidence type="ECO:0000256" key="7">
    <source>
        <dbReference type="ARBA" id="ARBA00023014"/>
    </source>
</evidence>
<dbReference type="InterPro" id="IPR002817">
    <property type="entry name" value="ThiC/BzaA/B"/>
</dbReference>
<gene>
    <name evidence="10" type="ORF">SAMN02745218_00836</name>
</gene>
<evidence type="ECO:0000256" key="1">
    <source>
        <dbReference type="ARBA" id="ARBA00001966"/>
    </source>
</evidence>
<dbReference type="GO" id="GO:0051539">
    <property type="term" value="F:4 iron, 4 sulfur cluster binding"/>
    <property type="evidence" value="ECO:0007669"/>
    <property type="project" value="UniProtKB-KW"/>
</dbReference>
<name>A0A1M4WI17_9FIRM</name>
<evidence type="ECO:0000256" key="2">
    <source>
        <dbReference type="ARBA" id="ARBA00022485"/>
    </source>
</evidence>
<accession>A0A1M4WI17</accession>
<keyword evidence="4" id="KW-0479">Metal-binding</keyword>
<evidence type="ECO:0000256" key="4">
    <source>
        <dbReference type="ARBA" id="ARBA00022723"/>
    </source>
</evidence>
<dbReference type="Gene3D" id="3.20.20.540">
    <property type="entry name" value="Radical SAM ThiC family, central domain"/>
    <property type="match status" value="1"/>
</dbReference>
<evidence type="ECO:0000256" key="6">
    <source>
        <dbReference type="ARBA" id="ARBA00023004"/>
    </source>
</evidence>
<keyword evidence="3" id="KW-0949">S-adenosyl-L-methionine</keyword>
<keyword evidence="11" id="KW-1185">Reference proteome</keyword>
<dbReference type="OrthoDB" id="9805897at2"/>
<evidence type="ECO:0000256" key="8">
    <source>
        <dbReference type="ARBA" id="ARBA00023239"/>
    </source>
</evidence>
<dbReference type="GO" id="GO:0070284">
    <property type="term" value="F:phosphomethylpyrimidine synthase activity"/>
    <property type="evidence" value="ECO:0007669"/>
    <property type="project" value="UniProtKB-EC"/>
</dbReference>
<dbReference type="InterPro" id="IPR038521">
    <property type="entry name" value="ThiC/Bza_core_dom"/>
</dbReference>
<keyword evidence="8" id="KW-0456">Lyase</keyword>
<evidence type="ECO:0000256" key="3">
    <source>
        <dbReference type="ARBA" id="ARBA00022691"/>
    </source>
</evidence>
<keyword evidence="2" id="KW-0004">4Fe-4S</keyword>
<keyword evidence="5" id="KW-0862">Zinc</keyword>
<evidence type="ECO:0000313" key="11">
    <source>
        <dbReference type="Proteomes" id="UP000184196"/>
    </source>
</evidence>
<evidence type="ECO:0000256" key="5">
    <source>
        <dbReference type="ARBA" id="ARBA00022833"/>
    </source>
</evidence>